<dbReference type="OrthoDB" id="1442135at2"/>
<sequence>MKNLLKLIIAIAFVFNFQNLHSQNCATENKPAVNGTMGKKTDNAVFIGQSFKACKTGKLTMASFRIGGGNEVTNVELRIFEDKKIAQKPLHKQNITLPSPATPISNFEDVNITIENGGFQVEEGKTYTVGFFKSKSDSKKLLRFKSDNTNSFENGSLVANSKVPGGKRQNKDVDMIFSFTIE</sequence>
<evidence type="ECO:0000256" key="1">
    <source>
        <dbReference type="SAM" id="SignalP"/>
    </source>
</evidence>
<organism evidence="2 3">
    <name type="scientific">Polaribacter aestuariivivens</name>
    <dbReference type="NCBI Taxonomy" id="2304626"/>
    <lineage>
        <taxon>Bacteria</taxon>
        <taxon>Pseudomonadati</taxon>
        <taxon>Bacteroidota</taxon>
        <taxon>Flavobacteriia</taxon>
        <taxon>Flavobacteriales</taxon>
        <taxon>Flavobacteriaceae</taxon>
    </lineage>
</organism>
<dbReference type="RefSeq" id="WP_138535577.1">
    <property type="nucleotide sequence ID" value="NZ_VANR01000003.1"/>
</dbReference>
<dbReference type="AlphaFoldDB" id="A0A5S3N602"/>
<feature type="signal peptide" evidence="1">
    <location>
        <begin position="1"/>
        <end position="22"/>
    </location>
</feature>
<proteinExistence type="predicted"/>
<accession>A0A5S3N602</accession>
<comment type="caution">
    <text evidence="2">The sequence shown here is derived from an EMBL/GenBank/DDBJ whole genome shotgun (WGS) entry which is preliminary data.</text>
</comment>
<reference evidence="2 3" key="1">
    <citation type="submission" date="2019-05" db="EMBL/GenBank/DDBJ databases">
        <title>Polaribacter aestuariivivens sp. nov., isolated from a tidal flat.</title>
        <authorList>
            <person name="Yoon J.-H."/>
        </authorList>
    </citation>
    <scope>NUCLEOTIDE SEQUENCE [LARGE SCALE GENOMIC DNA]</scope>
    <source>
        <strain evidence="2 3">DBTF-3</strain>
    </source>
</reference>
<feature type="chain" id="PRO_5024420157" evidence="1">
    <location>
        <begin position="23"/>
        <end position="182"/>
    </location>
</feature>
<evidence type="ECO:0000313" key="2">
    <source>
        <dbReference type="EMBL" id="TMM30627.1"/>
    </source>
</evidence>
<evidence type="ECO:0000313" key="3">
    <source>
        <dbReference type="Proteomes" id="UP000307140"/>
    </source>
</evidence>
<dbReference type="EMBL" id="VANR01000003">
    <property type="protein sequence ID" value="TMM30627.1"/>
    <property type="molecule type" value="Genomic_DNA"/>
</dbReference>
<keyword evidence="3" id="KW-1185">Reference proteome</keyword>
<keyword evidence="1" id="KW-0732">Signal</keyword>
<protein>
    <submittedName>
        <fullName evidence="2">Uncharacterized protein</fullName>
    </submittedName>
</protein>
<gene>
    <name evidence="2" type="ORF">FDT66_07640</name>
</gene>
<name>A0A5S3N602_9FLAO</name>
<dbReference type="Proteomes" id="UP000307140">
    <property type="component" value="Unassembled WGS sequence"/>
</dbReference>